<dbReference type="EMBL" id="AY150274">
    <property type="protein sequence ID" value="AAN78121.2"/>
    <property type="molecule type" value="Genomic_DNA"/>
</dbReference>
<keyword evidence="1" id="KW-0614">Plasmid</keyword>
<sequence>MGGQYGILNRGFYNGSHNEIIGGYPMNGRVIVWPDPALLSAMPLSSGFSPVMSWNRELKCFTDVQTTTDDGLPVWGADAWLRMGWQPHADTVQLRIAAPRKPAVQPDPARIADFFAPRRSEAEH</sequence>
<dbReference type="AlphaFoldDB" id="Q8GDF3"/>
<proteinExistence type="predicted"/>
<protein>
    <submittedName>
        <fullName evidence="1">Orf3</fullName>
    </submittedName>
</protein>
<geneLocation type="plasmid" evidence="1">
    <name>pPG01</name>
</geneLocation>
<evidence type="ECO:0000313" key="1">
    <source>
        <dbReference type="EMBL" id="AAN78121.2"/>
    </source>
</evidence>
<organism evidence="1">
    <name type="scientific">Cutibacterium granulosum</name>
    <dbReference type="NCBI Taxonomy" id="33011"/>
    <lineage>
        <taxon>Bacteria</taxon>
        <taxon>Bacillati</taxon>
        <taxon>Actinomycetota</taxon>
        <taxon>Actinomycetes</taxon>
        <taxon>Propionibacteriales</taxon>
        <taxon>Propionibacteriaceae</taxon>
        <taxon>Cutibacterium</taxon>
    </lineage>
</organism>
<name>Q8GDF3_9ACTN</name>
<reference evidence="1" key="1">
    <citation type="journal article" date="2007" name="Plasmid">
        <title>Characterisation of cryptic plasmid pPG01 from Propionibacterium granulosum, the first plasmid to be isolated from a member of the cutaneous propionibacteria.</title>
        <authorList>
            <person name="Farrar M.D."/>
            <person name="Howson K.M."/>
            <person name="Emmott J.E."/>
            <person name="Bojar R.A."/>
            <person name="Holland K.T."/>
        </authorList>
    </citation>
    <scope>NUCLEOTIDE SEQUENCE</scope>
    <source>
        <strain evidence="1">PF283</strain>
        <plasmid evidence="1">pPG01</plasmid>
    </source>
</reference>
<accession>Q8GDF3</accession>